<dbReference type="RefSeq" id="WP_380902628.1">
    <property type="nucleotide sequence ID" value="NZ_JBHUEG010000007.1"/>
</dbReference>
<organism evidence="2 3">
    <name type="scientific">Sphingobacterium suaedae</name>
    <dbReference type="NCBI Taxonomy" id="1686402"/>
    <lineage>
        <taxon>Bacteria</taxon>
        <taxon>Pseudomonadati</taxon>
        <taxon>Bacteroidota</taxon>
        <taxon>Sphingobacteriia</taxon>
        <taxon>Sphingobacteriales</taxon>
        <taxon>Sphingobacteriaceae</taxon>
        <taxon>Sphingobacterium</taxon>
    </lineage>
</organism>
<keyword evidence="3" id="KW-1185">Reference proteome</keyword>
<protein>
    <submittedName>
        <fullName evidence="2">Uncharacterized protein</fullName>
    </submittedName>
</protein>
<sequence length="139" mass="15812">MVKSTDQWQTSLLTSLNPWNQSKVVKEGLLMAIKDYRDESRKSWGYDDQDGRSGTLNIDRIQLGAILRIADATEKMSADRVRLERDLDFYKRQSKSKSEEIDALRRSRASYVGKLRATKEALRLANEEIKSIKGGSSNG</sequence>
<reference evidence="3" key="1">
    <citation type="journal article" date="2019" name="Int. J. Syst. Evol. Microbiol.">
        <title>The Global Catalogue of Microorganisms (GCM) 10K type strain sequencing project: providing services to taxonomists for standard genome sequencing and annotation.</title>
        <authorList>
            <consortium name="The Broad Institute Genomics Platform"/>
            <consortium name="The Broad Institute Genome Sequencing Center for Infectious Disease"/>
            <person name="Wu L."/>
            <person name="Ma J."/>
        </authorList>
    </citation>
    <scope>NUCLEOTIDE SEQUENCE [LARGE SCALE GENOMIC DNA]</scope>
    <source>
        <strain evidence="3">KCTC 42662</strain>
    </source>
</reference>
<dbReference type="Proteomes" id="UP001597545">
    <property type="component" value="Unassembled WGS sequence"/>
</dbReference>
<accession>A0ABW5KIC5</accession>
<name>A0ABW5KIC5_9SPHI</name>
<comment type="caution">
    <text evidence="2">The sequence shown here is derived from an EMBL/GenBank/DDBJ whole genome shotgun (WGS) entry which is preliminary data.</text>
</comment>
<proteinExistence type="predicted"/>
<evidence type="ECO:0000256" key="1">
    <source>
        <dbReference type="SAM" id="Coils"/>
    </source>
</evidence>
<keyword evidence="1" id="KW-0175">Coiled coil</keyword>
<evidence type="ECO:0000313" key="2">
    <source>
        <dbReference type="EMBL" id="MFD2547660.1"/>
    </source>
</evidence>
<gene>
    <name evidence="2" type="ORF">ACFSR5_08390</name>
</gene>
<feature type="coiled-coil region" evidence="1">
    <location>
        <begin position="73"/>
        <end position="107"/>
    </location>
</feature>
<dbReference type="EMBL" id="JBHULR010000003">
    <property type="protein sequence ID" value="MFD2547660.1"/>
    <property type="molecule type" value="Genomic_DNA"/>
</dbReference>
<evidence type="ECO:0000313" key="3">
    <source>
        <dbReference type="Proteomes" id="UP001597545"/>
    </source>
</evidence>